<evidence type="ECO:0000313" key="6">
    <source>
        <dbReference type="EMBL" id="KXB02131.1"/>
    </source>
</evidence>
<evidence type="ECO:0000256" key="1">
    <source>
        <dbReference type="ARBA" id="ARBA00022723"/>
    </source>
</evidence>
<evidence type="ECO:0000256" key="4">
    <source>
        <dbReference type="PIRSR" id="PIRSR006113-1"/>
    </source>
</evidence>
<feature type="binding site" evidence="5">
    <location>
        <position position="29"/>
    </location>
    <ligand>
        <name>Zn(2+)</name>
        <dbReference type="ChEBI" id="CHEBI:29105"/>
    </ligand>
</feature>
<organism evidence="6 7">
    <name type="scientific">candidate division MSBL1 archaeon SCGC-AAA261D19</name>
    <dbReference type="NCBI Taxonomy" id="1698273"/>
    <lineage>
        <taxon>Archaea</taxon>
        <taxon>Methanobacteriati</taxon>
        <taxon>Methanobacteriota</taxon>
        <taxon>candidate division MSBL1</taxon>
    </lineage>
</organism>
<gene>
    <name evidence="6" type="ORF">AKJ43_02380</name>
</gene>
<dbReference type="Gene3D" id="3.30.479.10">
    <property type="entry name" value="6-pyruvoyl tetrahydropterin synthase/QueD"/>
    <property type="match status" value="1"/>
</dbReference>
<protein>
    <recommendedName>
        <fullName evidence="8">6-pyruvoyl tetrahydrobiopterin synthase</fullName>
    </recommendedName>
</protein>
<name>A0A133V6S2_9EURY</name>
<evidence type="ECO:0000256" key="2">
    <source>
        <dbReference type="ARBA" id="ARBA00022833"/>
    </source>
</evidence>
<evidence type="ECO:0000256" key="3">
    <source>
        <dbReference type="ARBA" id="ARBA00023239"/>
    </source>
</evidence>
<feature type="active site" description="Charge relay system" evidence="4">
    <location>
        <position position="67"/>
    </location>
</feature>
<dbReference type="GO" id="GO:0016829">
    <property type="term" value="F:lyase activity"/>
    <property type="evidence" value="ECO:0007669"/>
    <property type="project" value="UniProtKB-KW"/>
</dbReference>
<evidence type="ECO:0000256" key="5">
    <source>
        <dbReference type="PIRSR" id="PIRSR006113-2"/>
    </source>
</evidence>
<comment type="caution">
    <text evidence="6">The sequence shown here is derived from an EMBL/GenBank/DDBJ whole genome shotgun (WGS) entry which is preliminary data.</text>
</comment>
<keyword evidence="2 5" id="KW-0862">Zinc</keyword>
<dbReference type="PIRSF" id="PIRSF006113">
    <property type="entry name" value="PTP_synth"/>
    <property type="match status" value="1"/>
</dbReference>
<keyword evidence="1 5" id="KW-0479">Metal-binding</keyword>
<dbReference type="EMBL" id="LHXX01000024">
    <property type="protein sequence ID" value="KXB02131.1"/>
    <property type="molecule type" value="Genomic_DNA"/>
</dbReference>
<dbReference type="PANTHER" id="PTHR12589">
    <property type="entry name" value="PYRUVOYL TETRAHYDROBIOPTERIN SYNTHASE"/>
    <property type="match status" value="1"/>
</dbReference>
<keyword evidence="3" id="KW-0456">Lyase</keyword>
<feature type="binding site" evidence="5">
    <location>
        <position position="27"/>
    </location>
    <ligand>
        <name>Zn(2+)</name>
        <dbReference type="ChEBI" id="CHEBI:29105"/>
    </ligand>
</feature>
<proteinExistence type="predicted"/>
<dbReference type="InterPro" id="IPR038418">
    <property type="entry name" value="6-PTP_synth/QueD_sf"/>
</dbReference>
<dbReference type="Pfam" id="PF01242">
    <property type="entry name" value="PTPS"/>
    <property type="match status" value="1"/>
</dbReference>
<reference evidence="6 7" key="1">
    <citation type="journal article" date="2016" name="Sci. Rep.">
        <title>Metabolic traits of an uncultured archaeal lineage -MSBL1- from brine pools of the Red Sea.</title>
        <authorList>
            <person name="Mwirichia R."/>
            <person name="Alam I."/>
            <person name="Rashid M."/>
            <person name="Vinu M."/>
            <person name="Ba-Alawi W."/>
            <person name="Anthony Kamau A."/>
            <person name="Kamanda Ngugi D."/>
            <person name="Goker M."/>
            <person name="Klenk H.P."/>
            <person name="Bajic V."/>
            <person name="Stingl U."/>
        </authorList>
    </citation>
    <scope>NUCLEOTIDE SEQUENCE [LARGE SCALE GENOMIC DNA]</scope>
    <source>
        <strain evidence="6">SCGC-AAA261D19</strain>
    </source>
</reference>
<dbReference type="Proteomes" id="UP000070400">
    <property type="component" value="Unassembled WGS sequence"/>
</dbReference>
<accession>A0A133V6S2</accession>
<feature type="binding site" evidence="5">
    <location>
        <position position="14"/>
    </location>
    <ligand>
        <name>Zn(2+)</name>
        <dbReference type="ChEBI" id="CHEBI:29105"/>
    </ligand>
</feature>
<feature type="active site" description="Charge relay system" evidence="4">
    <location>
        <position position="124"/>
    </location>
</feature>
<dbReference type="PANTHER" id="PTHR12589:SF7">
    <property type="entry name" value="6-PYRUVOYL TETRAHYDROBIOPTERIN SYNTHASE"/>
    <property type="match status" value="1"/>
</dbReference>
<dbReference type="InterPro" id="IPR007115">
    <property type="entry name" value="6-PTP_synth/QueD"/>
</dbReference>
<dbReference type="SUPFAM" id="SSF55620">
    <property type="entry name" value="Tetrahydrobiopterin biosynthesis enzymes-like"/>
    <property type="match status" value="1"/>
</dbReference>
<comment type="cofactor">
    <cofactor evidence="5">
        <name>Zn(2+)</name>
        <dbReference type="ChEBI" id="CHEBI:29105"/>
    </cofactor>
    <text evidence="5">Binds 1 zinc ion per subunit.</text>
</comment>
<feature type="active site" description="Proton acceptor" evidence="4">
    <location>
        <position position="23"/>
    </location>
</feature>
<dbReference type="GO" id="GO:0046872">
    <property type="term" value="F:metal ion binding"/>
    <property type="evidence" value="ECO:0007669"/>
    <property type="project" value="UniProtKB-KW"/>
</dbReference>
<sequence>MKIGVEGFTFDSAHYTEGITEKCMNLHGHTFSVSVEVEGRLDEESGMVSDFGTIKDAVRNTLREWDHKFLVPKREAKNIEGAGPFNLEIKIIEGKAATTENIALNLAKEIHERLGFPVKVKVYEGERSYAVGEWP</sequence>
<keyword evidence="7" id="KW-1185">Reference proteome</keyword>
<dbReference type="AlphaFoldDB" id="A0A133V6S2"/>
<evidence type="ECO:0000313" key="7">
    <source>
        <dbReference type="Proteomes" id="UP000070400"/>
    </source>
</evidence>
<evidence type="ECO:0008006" key="8">
    <source>
        <dbReference type="Google" id="ProtNLM"/>
    </source>
</evidence>